<dbReference type="AlphaFoldDB" id="A0A4R3K6R5"/>
<organism evidence="1 2">
    <name type="scientific">Muricomes intestini</name>
    <dbReference type="NCBI Taxonomy" id="1796634"/>
    <lineage>
        <taxon>Bacteria</taxon>
        <taxon>Bacillati</taxon>
        <taxon>Bacillota</taxon>
        <taxon>Clostridia</taxon>
        <taxon>Lachnospirales</taxon>
        <taxon>Lachnospiraceae</taxon>
        <taxon>Muricomes</taxon>
    </lineage>
</organism>
<sequence>MKFRKKPVVVEAFCFKGADSEINAPDWFAQALQNEKAILDRALKDGHAHVYGCTIDTLEGKMHARIGDYIIRGVNGELYPCKPDTFRKTYEAVEVRGGMIN</sequence>
<comment type="caution">
    <text evidence="1">The sequence shown here is derived from an EMBL/GenBank/DDBJ whole genome shotgun (WGS) entry which is preliminary data.</text>
</comment>
<accession>A0A4R3K6R5</accession>
<evidence type="ECO:0000313" key="2">
    <source>
        <dbReference type="Proteomes" id="UP000295726"/>
    </source>
</evidence>
<dbReference type="RefSeq" id="WP_132381173.1">
    <property type="nucleotide sequence ID" value="NZ_SLZZ01000011.1"/>
</dbReference>
<dbReference type="Proteomes" id="UP000295726">
    <property type="component" value="Unassembled WGS sequence"/>
</dbReference>
<dbReference type="EMBL" id="SLZZ01000011">
    <property type="protein sequence ID" value="TCS78529.1"/>
    <property type="molecule type" value="Genomic_DNA"/>
</dbReference>
<name>A0A4R3K6R5_9FIRM</name>
<gene>
    <name evidence="1" type="ORF">EDD59_11154</name>
</gene>
<dbReference type="OrthoDB" id="121684at2"/>
<protein>
    <recommendedName>
        <fullName evidence="3">Phage protein</fullName>
    </recommendedName>
</protein>
<evidence type="ECO:0000313" key="1">
    <source>
        <dbReference type="EMBL" id="TCS78529.1"/>
    </source>
</evidence>
<reference evidence="1 2" key="1">
    <citation type="submission" date="2019-03" db="EMBL/GenBank/DDBJ databases">
        <title>Genomic Encyclopedia of Type Strains, Phase IV (KMG-IV): sequencing the most valuable type-strain genomes for metagenomic binning, comparative biology and taxonomic classification.</title>
        <authorList>
            <person name="Goeker M."/>
        </authorList>
    </citation>
    <scope>NUCLEOTIDE SEQUENCE [LARGE SCALE GENOMIC DNA]</scope>
    <source>
        <strain evidence="1 2">DSM 29489</strain>
    </source>
</reference>
<proteinExistence type="predicted"/>
<keyword evidence="2" id="KW-1185">Reference proteome</keyword>
<evidence type="ECO:0008006" key="3">
    <source>
        <dbReference type="Google" id="ProtNLM"/>
    </source>
</evidence>